<proteinExistence type="predicted"/>
<dbReference type="AlphaFoldDB" id="A0A2S7T1I7"/>
<comment type="caution">
    <text evidence="1">The sequence shown here is derived from an EMBL/GenBank/DDBJ whole genome shotgun (WGS) entry which is preliminary data.</text>
</comment>
<reference evidence="1 2" key="1">
    <citation type="submission" date="2018-01" db="EMBL/GenBank/DDBJ databases">
        <title>A novel member of the phylum Bacteroidetes isolated from glacier ice.</title>
        <authorList>
            <person name="Liu Q."/>
            <person name="Xin Y.-H."/>
        </authorList>
    </citation>
    <scope>NUCLEOTIDE SEQUENCE [LARGE SCALE GENOMIC DNA]</scope>
    <source>
        <strain evidence="1 2">RB1R16</strain>
    </source>
</reference>
<name>A0A2S7T1I7_9BACT</name>
<dbReference type="Proteomes" id="UP000239872">
    <property type="component" value="Unassembled WGS sequence"/>
</dbReference>
<dbReference type="OrthoDB" id="9553724at2"/>
<accession>A0A2S7T1I7</accession>
<sequence length="122" mass="13809">MGAFNWIVLIAQCPNCGNCSTIRCQTHIASSYDGPGSDRFHDHTYELGDTMPWFDKDTPVYNDWAQGNVIVSTSEPTVSECCYGKCNSCNIDCFVVIVFNNRKVAYIESIGRIEDWPEAYYK</sequence>
<dbReference type="RefSeq" id="WP_105037601.1">
    <property type="nucleotide sequence ID" value="NZ_PPSL01000001.1"/>
</dbReference>
<gene>
    <name evidence="1" type="ORF">CJD36_002935</name>
</gene>
<dbReference type="EMBL" id="PPSL01000001">
    <property type="protein sequence ID" value="PQJ12717.1"/>
    <property type="molecule type" value="Genomic_DNA"/>
</dbReference>
<keyword evidence="2" id="KW-1185">Reference proteome</keyword>
<evidence type="ECO:0000313" key="2">
    <source>
        <dbReference type="Proteomes" id="UP000239872"/>
    </source>
</evidence>
<protein>
    <submittedName>
        <fullName evidence="1">Uncharacterized protein</fullName>
    </submittedName>
</protein>
<organism evidence="1 2">
    <name type="scientific">Flavipsychrobacter stenotrophus</name>
    <dbReference type="NCBI Taxonomy" id="2077091"/>
    <lineage>
        <taxon>Bacteria</taxon>
        <taxon>Pseudomonadati</taxon>
        <taxon>Bacteroidota</taxon>
        <taxon>Chitinophagia</taxon>
        <taxon>Chitinophagales</taxon>
        <taxon>Chitinophagaceae</taxon>
        <taxon>Flavipsychrobacter</taxon>
    </lineage>
</organism>
<evidence type="ECO:0000313" key="1">
    <source>
        <dbReference type="EMBL" id="PQJ12717.1"/>
    </source>
</evidence>